<sequence>FKSYTVVDDPLSNIKARRYLSWISELEASKFHEQLDRQAQERLLKPSQALGYALTTPTGEILPDSLRVVHLAFDRDQVVTLAQLQRQDESLYQGVRVCDIMK</sequence>
<keyword evidence="2" id="KW-1185">Reference proteome</keyword>
<protein>
    <submittedName>
        <fullName evidence="1">Uncharacterized protein</fullName>
    </submittedName>
</protein>
<dbReference type="Proteomes" id="UP000553632">
    <property type="component" value="Unassembled WGS sequence"/>
</dbReference>
<feature type="non-terminal residue" evidence="1">
    <location>
        <position position="1"/>
    </location>
</feature>
<gene>
    <name evidence="1" type="ORF">FOZ63_016654</name>
</gene>
<accession>A0A7J6SM93</accession>
<evidence type="ECO:0000313" key="2">
    <source>
        <dbReference type="Proteomes" id="UP000553632"/>
    </source>
</evidence>
<evidence type="ECO:0000313" key="1">
    <source>
        <dbReference type="EMBL" id="KAF4733356.1"/>
    </source>
</evidence>
<feature type="non-terminal residue" evidence="1">
    <location>
        <position position="102"/>
    </location>
</feature>
<name>A0A7J6SM93_PEROL</name>
<reference evidence="1 2" key="1">
    <citation type="submission" date="2020-04" db="EMBL/GenBank/DDBJ databases">
        <title>Perkinsus olseni comparative genomics.</title>
        <authorList>
            <person name="Bogema D.R."/>
        </authorList>
    </citation>
    <scope>NUCLEOTIDE SEQUENCE [LARGE SCALE GENOMIC DNA]</scope>
    <source>
        <strain evidence="1 2">ATCC PRA-207</strain>
    </source>
</reference>
<dbReference type="AlphaFoldDB" id="A0A7J6SM93"/>
<dbReference type="EMBL" id="JABANO010017520">
    <property type="protein sequence ID" value="KAF4733356.1"/>
    <property type="molecule type" value="Genomic_DNA"/>
</dbReference>
<comment type="caution">
    <text evidence="1">The sequence shown here is derived from an EMBL/GenBank/DDBJ whole genome shotgun (WGS) entry which is preliminary data.</text>
</comment>
<proteinExistence type="predicted"/>
<organism evidence="1 2">
    <name type="scientific">Perkinsus olseni</name>
    <name type="common">Perkinsus atlanticus</name>
    <dbReference type="NCBI Taxonomy" id="32597"/>
    <lineage>
        <taxon>Eukaryota</taxon>
        <taxon>Sar</taxon>
        <taxon>Alveolata</taxon>
        <taxon>Perkinsozoa</taxon>
        <taxon>Perkinsea</taxon>
        <taxon>Perkinsida</taxon>
        <taxon>Perkinsidae</taxon>
        <taxon>Perkinsus</taxon>
    </lineage>
</organism>